<sequence>MGDMDALMNVDVEPPLAAGPGLRSPARTMPGLDELVRVLRNPELVFGAMSTHPACYREDPVDWAVVPAEIQRILEVDGCTCDSVLRAFQVAAEVLRRHGVLTCHGPVDLAFLEHDDCTWSLRAHVTLDADHDLTFDLTAEFYRQLSELDVLPFVFHISFDSCWPFDESRLASLEFLYDNDAQDEPASDGVHR</sequence>
<proteinExistence type="predicted"/>
<evidence type="ECO:0000313" key="1">
    <source>
        <dbReference type="EMBL" id="OWQ93812.1"/>
    </source>
</evidence>
<protein>
    <submittedName>
        <fullName evidence="1">Uncharacterized protein</fullName>
    </submittedName>
</protein>
<accession>A0A246JMH8</accession>
<keyword evidence="2" id="KW-1185">Reference proteome</keyword>
<dbReference type="EMBL" id="NIOF01000001">
    <property type="protein sequence ID" value="OWQ93812.1"/>
    <property type="molecule type" value="Genomic_DNA"/>
</dbReference>
<dbReference type="AlphaFoldDB" id="A0A246JMH8"/>
<gene>
    <name evidence="1" type="ORF">CDN99_05085</name>
</gene>
<dbReference type="Proteomes" id="UP000197468">
    <property type="component" value="Unassembled WGS sequence"/>
</dbReference>
<name>A0A246JMH8_9BURK</name>
<comment type="caution">
    <text evidence="1">The sequence shown here is derived from an EMBL/GenBank/DDBJ whole genome shotgun (WGS) entry which is preliminary data.</text>
</comment>
<organism evidence="1 2">
    <name type="scientific">Roseateles aquatilis</name>
    <dbReference type="NCBI Taxonomy" id="431061"/>
    <lineage>
        <taxon>Bacteria</taxon>
        <taxon>Pseudomonadati</taxon>
        <taxon>Pseudomonadota</taxon>
        <taxon>Betaproteobacteria</taxon>
        <taxon>Burkholderiales</taxon>
        <taxon>Sphaerotilaceae</taxon>
        <taxon>Roseateles</taxon>
    </lineage>
</organism>
<evidence type="ECO:0000313" key="2">
    <source>
        <dbReference type="Proteomes" id="UP000197468"/>
    </source>
</evidence>
<reference evidence="1 2" key="1">
    <citation type="journal article" date="2008" name="Int. J. Syst. Evol. Microbiol.">
        <title>Description of Roseateles aquatilis sp. nov. and Roseateles terrae sp. nov., in the class Betaproteobacteria, and emended description of the genus Roseateles.</title>
        <authorList>
            <person name="Gomila M."/>
            <person name="Bowien B."/>
            <person name="Falsen E."/>
            <person name="Moore E.R."/>
            <person name="Lalucat J."/>
        </authorList>
    </citation>
    <scope>NUCLEOTIDE SEQUENCE [LARGE SCALE GENOMIC DNA]</scope>
    <source>
        <strain evidence="1 2">CCUG 48205</strain>
    </source>
</reference>